<comment type="similarity">
    <text evidence="2">Belongs to the MmpS family.</text>
</comment>
<feature type="transmembrane region" description="Helical" evidence="7">
    <location>
        <begin position="23"/>
        <end position="43"/>
    </location>
</feature>
<accession>A0A9X7WMJ0</accession>
<comment type="subcellular location">
    <subcellularLocation>
        <location evidence="1">Cell membrane</location>
    </subcellularLocation>
</comment>
<dbReference type="RefSeq" id="WP_047319764.1">
    <property type="nucleotide sequence ID" value="NZ_CP080997.1"/>
</dbReference>
<sequence length="158" mass="17394">MWVRVSKASWCEGTSIFKVLSRVWIPLVILAVVCVAAFAVTRIHGLFGSEKRPSYSDGQVDETKPFNPKRLTYEIFGPPGTVADISYFDVNSEPQRVQDVTLPWQLEIVTTLPAVVGSIMAQGNSNSIGCRIIVDGEVKAERISNEVNAYTFCLLKAA</sequence>
<name>A0A9X7WMJ0_9MYCO</name>
<dbReference type="InterPro" id="IPR038468">
    <property type="entry name" value="MmpS_C"/>
</dbReference>
<keyword evidence="10" id="KW-1185">Reference proteome</keyword>
<reference evidence="9" key="2">
    <citation type="submission" date="2021-08" db="EMBL/GenBank/DDBJ databases">
        <title>Whole genome sequencing of non-tuberculosis mycobacteria type-strains.</title>
        <authorList>
            <person name="Igarashi Y."/>
            <person name="Osugi A."/>
            <person name="Mitarai S."/>
        </authorList>
    </citation>
    <scope>NUCLEOTIDE SEQUENCE</scope>
    <source>
        <strain evidence="9">JCM 30995</strain>
    </source>
</reference>
<evidence type="ECO:0000256" key="5">
    <source>
        <dbReference type="ARBA" id="ARBA00022989"/>
    </source>
</evidence>
<reference evidence="8 10" key="1">
    <citation type="submission" date="2015-05" db="EMBL/GenBank/DDBJ databases">
        <title>Genome sequence of Mycobacterium heraklionense Davo strain.</title>
        <authorList>
            <person name="Greninger A.L."/>
            <person name="Cunningham G."/>
            <person name="Miller S."/>
        </authorList>
    </citation>
    <scope>NUCLEOTIDE SEQUENCE [LARGE SCALE GENOMIC DNA]</scope>
    <source>
        <strain evidence="8 10">Davo</strain>
    </source>
</reference>
<keyword evidence="4 7" id="KW-0812">Transmembrane</keyword>
<evidence type="ECO:0000256" key="6">
    <source>
        <dbReference type="ARBA" id="ARBA00023136"/>
    </source>
</evidence>
<evidence type="ECO:0000256" key="4">
    <source>
        <dbReference type="ARBA" id="ARBA00022692"/>
    </source>
</evidence>
<keyword evidence="6 7" id="KW-0472">Membrane</keyword>
<evidence type="ECO:0000313" key="11">
    <source>
        <dbReference type="Proteomes" id="UP000825008"/>
    </source>
</evidence>
<dbReference type="Pfam" id="PF05423">
    <property type="entry name" value="Mycobact_memb"/>
    <property type="match status" value="1"/>
</dbReference>
<proteinExistence type="inferred from homology"/>
<gene>
    <name evidence="8" type="ORF">ABW16_13810</name>
    <name evidence="9" type="ORF">K3U94_21990</name>
</gene>
<dbReference type="Gene3D" id="2.60.40.2880">
    <property type="entry name" value="MmpS1-5, C-terminal soluble domain"/>
    <property type="match status" value="1"/>
</dbReference>
<dbReference type="KEGG" id="mher:K3U94_21990"/>
<dbReference type="InterPro" id="IPR008693">
    <property type="entry name" value="MmpS"/>
</dbReference>
<dbReference type="Proteomes" id="UP000036464">
    <property type="component" value="Unassembled WGS sequence"/>
</dbReference>
<evidence type="ECO:0000256" key="2">
    <source>
        <dbReference type="ARBA" id="ARBA00007531"/>
    </source>
</evidence>
<protein>
    <submittedName>
        <fullName evidence="8">Membrane protein</fullName>
    </submittedName>
    <submittedName>
        <fullName evidence="9">MmpS family protein</fullName>
    </submittedName>
</protein>
<dbReference type="GO" id="GO:0005886">
    <property type="term" value="C:plasma membrane"/>
    <property type="evidence" value="ECO:0007669"/>
    <property type="project" value="UniProtKB-SubCell"/>
</dbReference>
<dbReference type="AlphaFoldDB" id="A0A9X7WMJ0"/>
<organism evidence="9 11">
    <name type="scientific">Mycolicibacter heraklionensis</name>
    <dbReference type="NCBI Taxonomy" id="512402"/>
    <lineage>
        <taxon>Bacteria</taxon>
        <taxon>Bacillati</taxon>
        <taxon>Actinomycetota</taxon>
        <taxon>Actinomycetes</taxon>
        <taxon>Mycobacteriales</taxon>
        <taxon>Mycobacteriaceae</taxon>
        <taxon>Mycolicibacter</taxon>
    </lineage>
</organism>
<evidence type="ECO:0000313" key="8">
    <source>
        <dbReference type="EMBL" id="KLO28026.1"/>
    </source>
</evidence>
<dbReference type="EMBL" id="CP080997">
    <property type="protein sequence ID" value="QZA10299.1"/>
    <property type="molecule type" value="Genomic_DNA"/>
</dbReference>
<dbReference type="EMBL" id="LDPO01000011">
    <property type="protein sequence ID" value="KLO28026.1"/>
    <property type="molecule type" value="Genomic_DNA"/>
</dbReference>
<evidence type="ECO:0000313" key="9">
    <source>
        <dbReference type="EMBL" id="QZA10299.1"/>
    </source>
</evidence>
<dbReference type="OrthoDB" id="3398257at2"/>
<keyword evidence="3" id="KW-1003">Cell membrane</keyword>
<evidence type="ECO:0000256" key="3">
    <source>
        <dbReference type="ARBA" id="ARBA00022475"/>
    </source>
</evidence>
<keyword evidence="5 7" id="KW-1133">Transmembrane helix</keyword>
<evidence type="ECO:0000256" key="7">
    <source>
        <dbReference type="SAM" id="Phobius"/>
    </source>
</evidence>
<dbReference type="Proteomes" id="UP000825008">
    <property type="component" value="Chromosome"/>
</dbReference>
<evidence type="ECO:0000313" key="10">
    <source>
        <dbReference type="Proteomes" id="UP000036464"/>
    </source>
</evidence>
<evidence type="ECO:0000256" key="1">
    <source>
        <dbReference type="ARBA" id="ARBA00004236"/>
    </source>
</evidence>